<dbReference type="Gene3D" id="1.25.40.10">
    <property type="entry name" value="Tetratricopeptide repeat domain"/>
    <property type="match status" value="1"/>
</dbReference>
<dbReference type="Proteomes" id="UP000613582">
    <property type="component" value="Unassembled WGS sequence"/>
</dbReference>
<keyword evidence="9" id="KW-1185">Reference proteome</keyword>
<keyword evidence="5" id="KW-0449">Lipoprotein</keyword>
<feature type="signal peptide" evidence="6">
    <location>
        <begin position="1"/>
        <end position="31"/>
    </location>
</feature>
<keyword evidence="1 6" id="KW-0732">Signal</keyword>
<evidence type="ECO:0000313" key="9">
    <source>
        <dbReference type="Proteomes" id="UP000613582"/>
    </source>
</evidence>
<dbReference type="InterPro" id="IPR011990">
    <property type="entry name" value="TPR-like_helical_dom_sf"/>
</dbReference>
<evidence type="ECO:0000259" key="7">
    <source>
        <dbReference type="Pfam" id="PF13525"/>
    </source>
</evidence>
<name>A0A8J2V146_9PROT</name>
<comment type="function">
    <text evidence="6">Part of the outer membrane protein assembly complex, which is involved in assembly and insertion of beta-barrel proteins into the outer membrane.</text>
</comment>
<dbReference type="SUPFAM" id="SSF48452">
    <property type="entry name" value="TPR-like"/>
    <property type="match status" value="1"/>
</dbReference>
<comment type="caution">
    <text evidence="8">The sequence shown here is derived from an EMBL/GenBank/DDBJ whole genome shotgun (WGS) entry which is preliminary data.</text>
</comment>
<proteinExistence type="inferred from homology"/>
<gene>
    <name evidence="6 8" type="primary">bamD</name>
    <name evidence="8" type="ORF">GCM10011342_06190</name>
</gene>
<dbReference type="InterPro" id="IPR017689">
    <property type="entry name" value="BamD"/>
</dbReference>
<dbReference type="NCBIfam" id="TIGR03302">
    <property type="entry name" value="OM_YfiO"/>
    <property type="match status" value="1"/>
</dbReference>
<evidence type="ECO:0000256" key="3">
    <source>
        <dbReference type="ARBA" id="ARBA00023139"/>
    </source>
</evidence>
<dbReference type="HAMAP" id="MF_00922">
    <property type="entry name" value="OM_assembly_BamD"/>
    <property type="match status" value="1"/>
</dbReference>
<reference evidence="8" key="1">
    <citation type="journal article" date="2014" name="Int. J. Syst. Evol. Microbiol.">
        <title>Complete genome sequence of Corynebacterium casei LMG S-19264T (=DSM 44701T), isolated from a smear-ripened cheese.</title>
        <authorList>
            <consortium name="US DOE Joint Genome Institute (JGI-PGF)"/>
            <person name="Walter F."/>
            <person name="Albersmeier A."/>
            <person name="Kalinowski J."/>
            <person name="Ruckert C."/>
        </authorList>
    </citation>
    <scope>NUCLEOTIDE SEQUENCE</scope>
    <source>
        <strain evidence="8">CGMCC 1.12921</strain>
    </source>
</reference>
<dbReference type="GO" id="GO:0051205">
    <property type="term" value="P:protein insertion into membrane"/>
    <property type="evidence" value="ECO:0007669"/>
    <property type="project" value="UniProtKB-UniRule"/>
</dbReference>
<keyword evidence="2 6" id="KW-0472">Membrane</keyword>
<dbReference type="PANTHER" id="PTHR37423:SF1">
    <property type="entry name" value="OUTER MEMBRANE PROTEIN ASSEMBLY FACTOR BAMD"/>
    <property type="match status" value="1"/>
</dbReference>
<comment type="subunit">
    <text evidence="6">Part of the Bam complex.</text>
</comment>
<keyword evidence="3" id="KW-0564">Palmitate</keyword>
<evidence type="ECO:0000256" key="5">
    <source>
        <dbReference type="ARBA" id="ARBA00023288"/>
    </source>
</evidence>
<protein>
    <recommendedName>
        <fullName evidence="6">Outer membrane protein assembly factor BamD</fullName>
    </recommendedName>
</protein>
<dbReference type="AlphaFoldDB" id="A0A8J2V146"/>
<dbReference type="InterPro" id="IPR039565">
    <property type="entry name" value="BamD-like"/>
</dbReference>
<evidence type="ECO:0000256" key="1">
    <source>
        <dbReference type="ARBA" id="ARBA00022729"/>
    </source>
</evidence>
<evidence type="ECO:0000256" key="6">
    <source>
        <dbReference type="HAMAP-Rule" id="MF_00922"/>
    </source>
</evidence>
<keyword evidence="4 6" id="KW-0998">Cell outer membrane</keyword>
<evidence type="ECO:0000256" key="2">
    <source>
        <dbReference type="ARBA" id="ARBA00023136"/>
    </source>
</evidence>
<reference evidence="8" key="2">
    <citation type="submission" date="2020-09" db="EMBL/GenBank/DDBJ databases">
        <authorList>
            <person name="Sun Q."/>
            <person name="Zhou Y."/>
        </authorList>
    </citation>
    <scope>NUCLEOTIDE SEQUENCE</scope>
    <source>
        <strain evidence="8">CGMCC 1.12921</strain>
    </source>
</reference>
<evidence type="ECO:0000313" key="8">
    <source>
        <dbReference type="EMBL" id="GGC99924.1"/>
    </source>
</evidence>
<comment type="subcellular location">
    <subcellularLocation>
        <location evidence="6">Cell outer membrane</location>
    </subcellularLocation>
</comment>
<organism evidence="8 9">
    <name type="scientific">Aquisalinus flavus</name>
    <dbReference type="NCBI Taxonomy" id="1526572"/>
    <lineage>
        <taxon>Bacteria</taxon>
        <taxon>Pseudomonadati</taxon>
        <taxon>Pseudomonadota</taxon>
        <taxon>Alphaproteobacteria</taxon>
        <taxon>Parvularculales</taxon>
        <taxon>Parvularculaceae</taxon>
        <taxon>Aquisalinus</taxon>
    </lineage>
</organism>
<evidence type="ECO:0000256" key="4">
    <source>
        <dbReference type="ARBA" id="ARBA00023237"/>
    </source>
</evidence>
<dbReference type="Pfam" id="PF13525">
    <property type="entry name" value="YfiO"/>
    <property type="match status" value="1"/>
</dbReference>
<dbReference type="EMBL" id="BMGH01000001">
    <property type="protein sequence ID" value="GGC99924.1"/>
    <property type="molecule type" value="Genomic_DNA"/>
</dbReference>
<accession>A0A8J2V146</accession>
<feature type="chain" id="PRO_5035349060" description="Outer membrane protein assembly factor BamD" evidence="6">
    <location>
        <begin position="32"/>
        <end position="280"/>
    </location>
</feature>
<comment type="similarity">
    <text evidence="6">Belongs to the BamD family.</text>
</comment>
<dbReference type="PANTHER" id="PTHR37423">
    <property type="entry name" value="SOLUBLE LYTIC MUREIN TRANSGLYCOSYLASE-RELATED"/>
    <property type="match status" value="1"/>
</dbReference>
<feature type="domain" description="Outer membrane lipoprotein BamD-like" evidence="7">
    <location>
        <begin position="46"/>
        <end position="240"/>
    </location>
</feature>
<dbReference type="CDD" id="cd15830">
    <property type="entry name" value="BamD"/>
    <property type="match status" value="1"/>
</dbReference>
<sequence precursor="true">MQGQELNMMNRSVFRTGTMAALLALALGVSACGSNDKDDKFAYVERPVEQLYEEATNAMNRKRYEEAIAYFDEVERQHPYSSWARRAMLMSAYIKYETNDYQAAIDDLDRFISIHPGNKDAPYAYYLKAMSYYERIRDVGRDQSITRQALDSLQEVVRRYPETEYARDARLKLDLTYDHIAGKEMDIGRWYLQRNQHVAAINRFNKVLEQYQTTSHAPEALHRMVEAYLEMGIVPEARRHAAILGYNYPGSDWYEDTYRLFQRYDLEMTDQVQRTAEAAQ</sequence>
<dbReference type="GO" id="GO:0043165">
    <property type="term" value="P:Gram-negative-bacterium-type cell outer membrane assembly"/>
    <property type="evidence" value="ECO:0007669"/>
    <property type="project" value="UniProtKB-UniRule"/>
</dbReference>
<dbReference type="GO" id="GO:1990063">
    <property type="term" value="C:Bam protein complex"/>
    <property type="evidence" value="ECO:0007669"/>
    <property type="project" value="TreeGrafter"/>
</dbReference>